<dbReference type="PANTHER" id="PTHR45657">
    <property type="entry name" value="CRAL-TRIO DOMAIN-CONTAINING PROTEIN YKL091C-RELATED"/>
    <property type="match status" value="1"/>
</dbReference>
<organism evidence="3 4">
    <name type="scientific">Leucosporidium creatinivorum</name>
    <dbReference type="NCBI Taxonomy" id="106004"/>
    <lineage>
        <taxon>Eukaryota</taxon>
        <taxon>Fungi</taxon>
        <taxon>Dikarya</taxon>
        <taxon>Basidiomycota</taxon>
        <taxon>Pucciniomycotina</taxon>
        <taxon>Microbotryomycetes</taxon>
        <taxon>Leucosporidiales</taxon>
        <taxon>Leucosporidium</taxon>
    </lineage>
</organism>
<feature type="region of interest" description="Disordered" evidence="1">
    <location>
        <begin position="366"/>
        <end position="389"/>
    </location>
</feature>
<evidence type="ECO:0000259" key="2">
    <source>
        <dbReference type="PROSITE" id="PS50191"/>
    </source>
</evidence>
<dbReference type="InterPro" id="IPR011074">
    <property type="entry name" value="CRAL/TRIO_N_dom"/>
</dbReference>
<dbReference type="SUPFAM" id="SSF46938">
    <property type="entry name" value="CRAL/TRIO N-terminal domain"/>
    <property type="match status" value="1"/>
</dbReference>
<feature type="domain" description="CRAL-TRIO" evidence="2">
    <location>
        <begin position="99"/>
        <end position="279"/>
    </location>
</feature>
<dbReference type="SMART" id="SM01100">
    <property type="entry name" value="CRAL_TRIO_N"/>
    <property type="match status" value="1"/>
</dbReference>
<dbReference type="Pfam" id="PF03765">
    <property type="entry name" value="CRAL_TRIO_N"/>
    <property type="match status" value="1"/>
</dbReference>
<evidence type="ECO:0000313" key="3">
    <source>
        <dbReference type="EMBL" id="ORY83546.1"/>
    </source>
</evidence>
<dbReference type="InParanoid" id="A0A1Y2FJZ0"/>
<dbReference type="SMART" id="SM00516">
    <property type="entry name" value="SEC14"/>
    <property type="match status" value="1"/>
</dbReference>
<dbReference type="InterPro" id="IPR036273">
    <property type="entry name" value="CRAL/TRIO_N_dom_sf"/>
</dbReference>
<dbReference type="CDD" id="cd00170">
    <property type="entry name" value="SEC14"/>
    <property type="match status" value="1"/>
</dbReference>
<dbReference type="PROSITE" id="PS50191">
    <property type="entry name" value="CRAL_TRIO"/>
    <property type="match status" value="1"/>
</dbReference>
<feature type="compositionally biased region" description="Basic and acidic residues" evidence="1">
    <location>
        <begin position="319"/>
        <end position="338"/>
    </location>
</feature>
<comment type="caution">
    <text evidence="3">The sequence shown here is derived from an EMBL/GenBank/DDBJ whole genome shotgun (WGS) entry which is preliminary data.</text>
</comment>
<dbReference type="InterPro" id="IPR036865">
    <property type="entry name" value="CRAL-TRIO_dom_sf"/>
</dbReference>
<accession>A0A1Y2FJZ0</accession>
<evidence type="ECO:0000256" key="1">
    <source>
        <dbReference type="SAM" id="MobiDB-lite"/>
    </source>
</evidence>
<dbReference type="Pfam" id="PF00650">
    <property type="entry name" value="CRAL_TRIO"/>
    <property type="match status" value="1"/>
</dbReference>
<dbReference type="AlphaFoldDB" id="A0A1Y2FJZ0"/>
<dbReference type="InterPro" id="IPR051026">
    <property type="entry name" value="PI/PC_transfer"/>
</dbReference>
<gene>
    <name evidence="3" type="ORF">BCR35DRAFT_278390</name>
</gene>
<evidence type="ECO:0000313" key="4">
    <source>
        <dbReference type="Proteomes" id="UP000193467"/>
    </source>
</evidence>
<dbReference type="Proteomes" id="UP000193467">
    <property type="component" value="Unassembled WGS sequence"/>
</dbReference>
<reference evidence="3 4" key="1">
    <citation type="submission" date="2016-07" db="EMBL/GenBank/DDBJ databases">
        <title>Pervasive Adenine N6-methylation of Active Genes in Fungi.</title>
        <authorList>
            <consortium name="DOE Joint Genome Institute"/>
            <person name="Mondo S.J."/>
            <person name="Dannebaum R.O."/>
            <person name="Kuo R.C."/>
            <person name="Labutti K."/>
            <person name="Haridas S."/>
            <person name="Kuo A."/>
            <person name="Salamov A."/>
            <person name="Ahrendt S.R."/>
            <person name="Lipzen A."/>
            <person name="Sullivan W."/>
            <person name="Andreopoulos W.B."/>
            <person name="Clum A."/>
            <person name="Lindquist E."/>
            <person name="Daum C."/>
            <person name="Ramamoorthy G.K."/>
            <person name="Gryganskyi A."/>
            <person name="Culley D."/>
            <person name="Magnuson J.K."/>
            <person name="James T.Y."/>
            <person name="O'Malley M.A."/>
            <person name="Stajich J.E."/>
            <person name="Spatafora J.W."/>
            <person name="Visel A."/>
            <person name="Grigoriev I.V."/>
        </authorList>
    </citation>
    <scope>NUCLEOTIDE SEQUENCE [LARGE SCALE GENOMIC DNA]</scope>
    <source>
        <strain evidence="3 4">62-1032</strain>
    </source>
</reference>
<dbReference type="SUPFAM" id="SSF52087">
    <property type="entry name" value="CRAL/TRIO domain"/>
    <property type="match status" value="1"/>
</dbReference>
<dbReference type="Gene3D" id="1.10.8.20">
    <property type="entry name" value="N-terminal domain of phosphatidylinositol transfer protein sec14p"/>
    <property type="match status" value="1"/>
</dbReference>
<dbReference type="PANTHER" id="PTHR45657:SF3">
    <property type="entry name" value="TRANSPORTER, PUTATIVE (AFU_ORTHOLOGUE AFUA_5G09260)-RELATED"/>
    <property type="match status" value="1"/>
</dbReference>
<dbReference type="InterPro" id="IPR001251">
    <property type="entry name" value="CRAL-TRIO_dom"/>
</dbReference>
<name>A0A1Y2FJZ0_9BASI</name>
<dbReference type="EMBL" id="MCGR01000019">
    <property type="protein sequence ID" value="ORY83546.1"/>
    <property type="molecule type" value="Genomic_DNA"/>
</dbReference>
<dbReference type="OrthoDB" id="30289at2759"/>
<keyword evidence="4" id="KW-1185">Reference proteome</keyword>
<feature type="compositionally biased region" description="Acidic residues" evidence="1">
    <location>
        <begin position="373"/>
        <end position="382"/>
    </location>
</feature>
<feature type="region of interest" description="Disordered" evidence="1">
    <location>
        <begin position="307"/>
        <end position="346"/>
    </location>
</feature>
<dbReference type="Gene3D" id="3.40.525.10">
    <property type="entry name" value="CRAL-TRIO lipid binding domain"/>
    <property type="match status" value="1"/>
</dbReference>
<sequence length="407" mass="44882">MTSVPLSPTTTRDPLAGHIAHLTASQTSALDAFKTRLTGAGHYTPAKDSTHASHDDVTLVRFLRARKFDVEGAFAQFTTTETWRKKEAVDTLFDEFPIEEFETSQQVYTQYTGRRTKSGQPLYVYKVGALTKERVNEYSKKADRLEPRMIVLSEMMTAFALPLCTSLPRPNTETPIDSTVCIVDVANVSLTRFWQLKGHMQRASTMATAHYPETLGAIYLVGAPNFFSTVWSWVCRWFDQGTVDKIFILSSHEVLPTLLKYIDASNIPKRYGGELDWDFGDPVSLDDESKKALGLDVLPRGPVRFTEREGFRPMGSGRSAEELKDEEERKKRVAEQKPKANGSAVVDAAAPAVAVPVAAAEAVAITNGKEEVTSDSDDDGEDIWAAAREVPGSPIKDLAAKLEGSTL</sequence>
<dbReference type="STRING" id="106004.A0A1Y2FJZ0"/>
<protein>
    <submittedName>
        <fullName evidence="3">CRAL-TRIO domain-containing protein</fullName>
    </submittedName>
</protein>
<proteinExistence type="predicted"/>